<keyword evidence="3" id="KW-1185">Reference proteome</keyword>
<evidence type="ECO:0000259" key="1">
    <source>
        <dbReference type="SMART" id="SM00225"/>
    </source>
</evidence>
<dbReference type="Gene3D" id="3.30.710.10">
    <property type="entry name" value="Potassium Channel Kv1.1, Chain A"/>
    <property type="match status" value="1"/>
</dbReference>
<name>A0AA88YUZ9_PINIB</name>
<organism evidence="2 3">
    <name type="scientific">Pinctada imbricata</name>
    <name type="common">Atlantic pearl-oyster</name>
    <name type="synonym">Pinctada martensii</name>
    <dbReference type="NCBI Taxonomy" id="66713"/>
    <lineage>
        <taxon>Eukaryota</taxon>
        <taxon>Metazoa</taxon>
        <taxon>Spiralia</taxon>
        <taxon>Lophotrochozoa</taxon>
        <taxon>Mollusca</taxon>
        <taxon>Bivalvia</taxon>
        <taxon>Autobranchia</taxon>
        <taxon>Pteriomorphia</taxon>
        <taxon>Pterioida</taxon>
        <taxon>Pterioidea</taxon>
        <taxon>Pteriidae</taxon>
        <taxon>Pinctada</taxon>
    </lineage>
</organism>
<dbReference type="SMART" id="SM00225">
    <property type="entry name" value="BTB"/>
    <property type="match status" value="1"/>
</dbReference>
<dbReference type="AlphaFoldDB" id="A0AA88YUZ9"/>
<dbReference type="PANTHER" id="PTHR14499">
    <property type="entry name" value="POTASSIUM CHANNEL TETRAMERIZATION DOMAIN-CONTAINING"/>
    <property type="match status" value="1"/>
</dbReference>
<dbReference type="InterPro" id="IPR011333">
    <property type="entry name" value="SKP1/BTB/POZ_sf"/>
</dbReference>
<evidence type="ECO:0000313" key="3">
    <source>
        <dbReference type="Proteomes" id="UP001186944"/>
    </source>
</evidence>
<sequence length="331" mass="37786">MPHPHETYIQLEVEVSLSLKSKIWVTCISFTASSDASFYPVWKLWDEKPIDFGVNRSVAIIVDRPRNSKSGRTEGEKTGRKPAGMNGMDIIRLNVGGITYMTTRDTLCKYPDSMIGAMFRGELPSNVDQDGSYFIDRDGRLFQYVLNYLRSCQLALPCDFKEIDLLICEADFYQIQPMIESLRALKEETKAQACLENHHIEIIEVRSGFTATMPSRNSCIKTVLSGRKDNLLQLPSRLIGEEAYERLEQKESFDYVELEVYGSNVRLKLADFFSNHGWTLVSSDLSSSSSLFQPINSSNSVISNIPVCNNMQCIEQSYRDRWRISLPRIRN</sequence>
<dbReference type="GO" id="GO:0051260">
    <property type="term" value="P:protein homooligomerization"/>
    <property type="evidence" value="ECO:0007669"/>
    <property type="project" value="InterPro"/>
</dbReference>
<dbReference type="Pfam" id="PF02214">
    <property type="entry name" value="BTB_2"/>
    <property type="match status" value="1"/>
</dbReference>
<dbReference type="EMBL" id="VSWD01000003">
    <property type="protein sequence ID" value="KAK3106287.1"/>
    <property type="molecule type" value="Genomic_DNA"/>
</dbReference>
<dbReference type="CDD" id="cd18365">
    <property type="entry name" value="BTB_POZ_KCTD6_like"/>
    <property type="match status" value="1"/>
</dbReference>
<accession>A0AA88YUZ9</accession>
<gene>
    <name evidence="2" type="ORF">FSP39_016957</name>
</gene>
<dbReference type="InterPro" id="IPR000210">
    <property type="entry name" value="BTB/POZ_dom"/>
</dbReference>
<protein>
    <recommendedName>
        <fullName evidence="1">BTB domain-containing protein</fullName>
    </recommendedName>
</protein>
<dbReference type="InterPro" id="IPR003131">
    <property type="entry name" value="T1-type_BTB"/>
</dbReference>
<proteinExistence type="predicted"/>
<dbReference type="PANTHER" id="PTHR14499:SF144">
    <property type="entry name" value="POTASSIUM CHANNEL TETRAMERISATION-TYPE BTB DOMAIN-CONTAINING PROTEIN"/>
    <property type="match status" value="1"/>
</dbReference>
<dbReference type="Proteomes" id="UP001186944">
    <property type="component" value="Unassembled WGS sequence"/>
</dbReference>
<comment type="caution">
    <text evidence="2">The sequence shown here is derived from an EMBL/GenBank/DDBJ whole genome shotgun (WGS) entry which is preliminary data.</text>
</comment>
<evidence type="ECO:0000313" key="2">
    <source>
        <dbReference type="EMBL" id="KAK3106287.1"/>
    </source>
</evidence>
<feature type="domain" description="BTB" evidence="1">
    <location>
        <begin position="89"/>
        <end position="190"/>
    </location>
</feature>
<reference evidence="2" key="1">
    <citation type="submission" date="2019-08" db="EMBL/GenBank/DDBJ databases">
        <title>The improved chromosome-level genome for the pearl oyster Pinctada fucata martensii using PacBio sequencing and Hi-C.</title>
        <authorList>
            <person name="Zheng Z."/>
        </authorList>
    </citation>
    <scope>NUCLEOTIDE SEQUENCE</scope>
    <source>
        <strain evidence="2">ZZ-2019</strain>
        <tissue evidence="2">Adductor muscle</tissue>
    </source>
</reference>
<dbReference type="SUPFAM" id="SSF54695">
    <property type="entry name" value="POZ domain"/>
    <property type="match status" value="1"/>
</dbReference>